<proteinExistence type="predicted"/>
<name>A0A2V3UB64_9HYPH</name>
<organism evidence="1 2">
    <name type="scientific">Chelatococcus asaccharovorans</name>
    <dbReference type="NCBI Taxonomy" id="28210"/>
    <lineage>
        <taxon>Bacteria</taxon>
        <taxon>Pseudomonadati</taxon>
        <taxon>Pseudomonadota</taxon>
        <taxon>Alphaproteobacteria</taxon>
        <taxon>Hyphomicrobiales</taxon>
        <taxon>Chelatococcaceae</taxon>
        <taxon>Chelatococcus</taxon>
    </lineage>
</organism>
<keyword evidence="2" id="KW-1185">Reference proteome</keyword>
<dbReference type="Pfam" id="PF05489">
    <property type="entry name" value="Phage_tail_X"/>
    <property type="match status" value="1"/>
</dbReference>
<evidence type="ECO:0000313" key="1">
    <source>
        <dbReference type="EMBL" id="PXW61669.1"/>
    </source>
</evidence>
<reference evidence="1 2" key="1">
    <citation type="submission" date="2018-05" db="EMBL/GenBank/DDBJ databases">
        <title>Genomic Encyclopedia of Type Strains, Phase IV (KMG-IV): sequencing the most valuable type-strain genomes for metagenomic binning, comparative biology and taxonomic classification.</title>
        <authorList>
            <person name="Goeker M."/>
        </authorList>
    </citation>
    <scope>NUCLEOTIDE SEQUENCE [LARGE SCALE GENOMIC DNA]</scope>
    <source>
        <strain evidence="1 2">DSM 6462</strain>
    </source>
</reference>
<evidence type="ECO:0000313" key="2">
    <source>
        <dbReference type="Proteomes" id="UP000248021"/>
    </source>
</evidence>
<dbReference type="AlphaFoldDB" id="A0A2V3UB64"/>
<comment type="caution">
    <text evidence="1">The sequence shown here is derived from an EMBL/GenBank/DDBJ whole genome shotgun (WGS) entry which is preliminary data.</text>
</comment>
<dbReference type="InterPro" id="IPR008861">
    <property type="entry name" value="GpX-like"/>
</dbReference>
<sequence>MAEIYVTKPGDMVDLICHRRFGHTRDRVVEKTLELNRGLAGLNHPLPAGVTIALPEIKPSPVRRVRLYD</sequence>
<gene>
    <name evidence="1" type="ORF">C7450_103186</name>
</gene>
<dbReference type="EMBL" id="QJJK01000003">
    <property type="protein sequence ID" value="PXW61669.1"/>
    <property type="molecule type" value="Genomic_DNA"/>
</dbReference>
<accession>A0A2V3UB64</accession>
<dbReference type="RefSeq" id="WP_110373974.1">
    <property type="nucleotide sequence ID" value="NZ_JAHBRY010000001.1"/>
</dbReference>
<protein>
    <submittedName>
        <fullName evidence="1">Phage tail protein X</fullName>
    </submittedName>
</protein>
<dbReference type="OrthoDB" id="8759063at2"/>
<dbReference type="Proteomes" id="UP000248021">
    <property type="component" value="Unassembled WGS sequence"/>
</dbReference>